<evidence type="ECO:0000313" key="1">
    <source>
        <dbReference type="EMBL" id="NLT80488.1"/>
    </source>
</evidence>
<proteinExistence type="predicted"/>
<accession>A0A971D0G2</accession>
<dbReference type="EMBL" id="JAAXZR010000028">
    <property type="protein sequence ID" value="NLT80488.1"/>
    <property type="molecule type" value="Genomic_DNA"/>
</dbReference>
<dbReference type="AlphaFoldDB" id="A0A971D0G2"/>
<sequence>MAFLVGLERRGEAVEISNALGVTSRKVFLLFLLRGRLVARVVRGRVLAGDAR</sequence>
<reference evidence="1" key="2">
    <citation type="submission" date="2020-01" db="EMBL/GenBank/DDBJ databases">
        <authorList>
            <person name="Campanaro S."/>
        </authorList>
    </citation>
    <scope>NUCLEOTIDE SEQUENCE</scope>
    <source>
        <strain evidence="1">AS01afH2WH_6</strain>
    </source>
</reference>
<protein>
    <submittedName>
        <fullName evidence="1">Uncharacterized protein</fullName>
    </submittedName>
</protein>
<name>A0A971D0G2_9BIFI</name>
<reference evidence="1" key="1">
    <citation type="journal article" date="2020" name="Biotechnol. Biofuels">
        <title>New insights from the biogas microbiome by comprehensive genome-resolved metagenomics of nearly 1600 species originating from multiple anaerobic digesters.</title>
        <authorList>
            <person name="Campanaro S."/>
            <person name="Treu L."/>
            <person name="Rodriguez-R L.M."/>
            <person name="Kovalovszki A."/>
            <person name="Ziels R.M."/>
            <person name="Maus I."/>
            <person name="Zhu X."/>
            <person name="Kougias P.G."/>
            <person name="Basile A."/>
            <person name="Luo G."/>
            <person name="Schluter A."/>
            <person name="Konstantinidis K.T."/>
            <person name="Angelidaki I."/>
        </authorList>
    </citation>
    <scope>NUCLEOTIDE SEQUENCE</scope>
    <source>
        <strain evidence="1">AS01afH2WH_6</strain>
    </source>
</reference>
<gene>
    <name evidence="1" type="ORF">GXW98_09460</name>
</gene>
<evidence type="ECO:0000313" key="2">
    <source>
        <dbReference type="Proteomes" id="UP000767327"/>
    </source>
</evidence>
<comment type="caution">
    <text evidence="1">The sequence shown here is derived from an EMBL/GenBank/DDBJ whole genome shotgun (WGS) entry which is preliminary data.</text>
</comment>
<dbReference type="Proteomes" id="UP000767327">
    <property type="component" value="Unassembled WGS sequence"/>
</dbReference>
<dbReference type="RefSeq" id="WP_273174720.1">
    <property type="nucleotide sequence ID" value="NZ_JAAXZR010000028.1"/>
</dbReference>
<organism evidence="1 2">
    <name type="scientific">Bifidobacterium crudilactis</name>
    <dbReference type="NCBI Taxonomy" id="327277"/>
    <lineage>
        <taxon>Bacteria</taxon>
        <taxon>Bacillati</taxon>
        <taxon>Actinomycetota</taxon>
        <taxon>Actinomycetes</taxon>
        <taxon>Bifidobacteriales</taxon>
        <taxon>Bifidobacteriaceae</taxon>
        <taxon>Bifidobacterium</taxon>
    </lineage>
</organism>